<protein>
    <recommendedName>
        <fullName evidence="3 11">Shikimate kinase</fullName>
        <shortName evidence="11">SK</shortName>
        <ecNumber evidence="3 11">2.7.1.71</ecNumber>
    </recommendedName>
</protein>
<comment type="subcellular location">
    <subcellularLocation>
        <location evidence="11">Cytoplasm</location>
    </subcellularLocation>
</comment>
<comment type="function">
    <text evidence="11">Catalyzes the specific phosphorylation of the 3-hydroxyl group of shikimic acid using ATP as a cosubstrate.</text>
</comment>
<accession>A0A917JDT0</accession>
<evidence type="ECO:0000256" key="10">
    <source>
        <dbReference type="ARBA" id="ARBA00048567"/>
    </source>
</evidence>
<dbReference type="Gene3D" id="3.40.50.300">
    <property type="entry name" value="P-loop containing nucleotide triphosphate hydrolases"/>
    <property type="match status" value="1"/>
</dbReference>
<dbReference type="SUPFAM" id="SSF52540">
    <property type="entry name" value="P-loop containing nucleoside triphosphate hydrolases"/>
    <property type="match status" value="1"/>
</dbReference>
<comment type="pathway">
    <text evidence="1 11">Metabolic intermediate biosynthesis; chorismate biosynthesis; chorismate from D-erythrose 4-phosphate and phosphoenolpyruvate: step 5/7.</text>
</comment>
<keyword evidence="4 11" id="KW-0028">Amino-acid biosynthesis</keyword>
<sequence length="168" mass="18874">MKQIVLVGFMGAGKTTIGRQLAQRLQLPLIDTDHLIEARTGKNIPELFSIHGEEHFRVIEAQVLDSLADTEGIISTGGGIILKDSSRLKLKQFQSVVYLSVPIEDLITRIKKDHENPRPLFLNHSEQAFREIYQSRMPLYEDVATVIIENSGKDPQSLTKEIIEKVGV</sequence>
<evidence type="ECO:0000256" key="5">
    <source>
        <dbReference type="ARBA" id="ARBA00022679"/>
    </source>
</evidence>
<dbReference type="GO" id="GO:0008652">
    <property type="term" value="P:amino acid biosynthetic process"/>
    <property type="evidence" value="ECO:0007669"/>
    <property type="project" value="UniProtKB-KW"/>
</dbReference>
<dbReference type="EC" id="2.7.1.71" evidence="3 11"/>
<dbReference type="GO" id="GO:0009423">
    <property type="term" value="P:chorismate biosynthetic process"/>
    <property type="evidence" value="ECO:0007669"/>
    <property type="project" value="UniProtKB-UniRule"/>
</dbReference>
<dbReference type="GO" id="GO:0005829">
    <property type="term" value="C:cytosol"/>
    <property type="evidence" value="ECO:0007669"/>
    <property type="project" value="TreeGrafter"/>
</dbReference>
<dbReference type="HAMAP" id="MF_00109">
    <property type="entry name" value="Shikimate_kinase"/>
    <property type="match status" value="1"/>
</dbReference>
<comment type="caution">
    <text evidence="12">The sequence shown here is derived from an EMBL/GenBank/DDBJ whole genome shotgun (WGS) entry which is preliminary data.</text>
</comment>
<comment type="similarity">
    <text evidence="2 11">Belongs to the shikimate kinase family.</text>
</comment>
<evidence type="ECO:0000313" key="12">
    <source>
        <dbReference type="EMBL" id="GGI64809.1"/>
    </source>
</evidence>
<dbReference type="InterPro" id="IPR023000">
    <property type="entry name" value="Shikimate_kinase_CS"/>
</dbReference>
<dbReference type="GO" id="GO:0000287">
    <property type="term" value="F:magnesium ion binding"/>
    <property type="evidence" value="ECO:0007669"/>
    <property type="project" value="UniProtKB-UniRule"/>
</dbReference>
<dbReference type="Pfam" id="PF01202">
    <property type="entry name" value="SKI"/>
    <property type="match status" value="1"/>
</dbReference>
<comment type="cofactor">
    <cofactor evidence="11">
        <name>Mg(2+)</name>
        <dbReference type="ChEBI" id="CHEBI:18420"/>
    </cofactor>
    <text evidence="11">Binds 1 Mg(2+) ion per subunit.</text>
</comment>
<evidence type="ECO:0000256" key="6">
    <source>
        <dbReference type="ARBA" id="ARBA00022741"/>
    </source>
</evidence>
<dbReference type="InterPro" id="IPR027417">
    <property type="entry name" value="P-loop_NTPase"/>
</dbReference>
<feature type="binding site" evidence="11">
    <location>
        <position position="78"/>
    </location>
    <ligand>
        <name>substrate</name>
    </ligand>
</feature>
<evidence type="ECO:0000256" key="11">
    <source>
        <dbReference type="HAMAP-Rule" id="MF_00109"/>
    </source>
</evidence>
<dbReference type="CDD" id="cd00464">
    <property type="entry name" value="SK"/>
    <property type="match status" value="1"/>
</dbReference>
<dbReference type="InterPro" id="IPR031322">
    <property type="entry name" value="Shikimate/glucono_kinase"/>
</dbReference>
<evidence type="ECO:0000256" key="2">
    <source>
        <dbReference type="ARBA" id="ARBA00006997"/>
    </source>
</evidence>
<comment type="catalytic activity">
    <reaction evidence="10 11">
        <text>shikimate + ATP = 3-phosphoshikimate + ADP + H(+)</text>
        <dbReference type="Rhea" id="RHEA:13121"/>
        <dbReference type="ChEBI" id="CHEBI:15378"/>
        <dbReference type="ChEBI" id="CHEBI:30616"/>
        <dbReference type="ChEBI" id="CHEBI:36208"/>
        <dbReference type="ChEBI" id="CHEBI:145989"/>
        <dbReference type="ChEBI" id="CHEBI:456216"/>
        <dbReference type="EC" id="2.7.1.71"/>
    </reaction>
</comment>
<keyword evidence="6 11" id="KW-0547">Nucleotide-binding</keyword>
<feature type="binding site" evidence="11">
    <location>
        <position position="15"/>
    </location>
    <ligand>
        <name>Mg(2+)</name>
        <dbReference type="ChEBI" id="CHEBI:18420"/>
    </ligand>
</feature>
<keyword evidence="11" id="KW-0963">Cytoplasm</keyword>
<gene>
    <name evidence="11 12" type="primary">aroK</name>
    <name evidence="12" type="ORF">GCM10011482_04630</name>
</gene>
<feature type="binding site" evidence="11">
    <location>
        <position position="136"/>
    </location>
    <ligand>
        <name>substrate</name>
    </ligand>
</feature>
<feature type="binding site" evidence="11">
    <location>
        <position position="57"/>
    </location>
    <ligand>
        <name>substrate</name>
    </ligand>
</feature>
<evidence type="ECO:0000256" key="1">
    <source>
        <dbReference type="ARBA" id="ARBA00004842"/>
    </source>
</evidence>
<keyword evidence="7 11" id="KW-0418">Kinase</keyword>
<reference evidence="12" key="1">
    <citation type="journal article" date="2014" name="Int. J. Syst. Evol. Microbiol.">
        <title>Complete genome sequence of Corynebacterium casei LMG S-19264T (=DSM 44701T), isolated from a smear-ripened cheese.</title>
        <authorList>
            <consortium name="US DOE Joint Genome Institute (JGI-PGF)"/>
            <person name="Walter F."/>
            <person name="Albersmeier A."/>
            <person name="Kalinowski J."/>
            <person name="Ruckert C."/>
        </authorList>
    </citation>
    <scope>NUCLEOTIDE SEQUENCE</scope>
    <source>
        <strain evidence="12">CCM 8433</strain>
    </source>
</reference>
<feature type="binding site" evidence="11">
    <location>
        <position position="33"/>
    </location>
    <ligand>
        <name>substrate</name>
    </ligand>
</feature>
<dbReference type="InterPro" id="IPR000623">
    <property type="entry name" value="Shikimate_kinase/TSH1"/>
</dbReference>
<dbReference type="EMBL" id="BMDT01000001">
    <property type="protein sequence ID" value="GGI64809.1"/>
    <property type="molecule type" value="Genomic_DNA"/>
</dbReference>
<dbReference type="PANTHER" id="PTHR21087:SF16">
    <property type="entry name" value="SHIKIMATE KINASE 1, CHLOROPLASTIC"/>
    <property type="match status" value="1"/>
</dbReference>
<keyword evidence="11" id="KW-0479">Metal-binding</keyword>
<name>A0A917JDT0_9ENTE</name>
<feature type="binding site" evidence="11">
    <location>
        <begin position="11"/>
        <end position="16"/>
    </location>
    <ligand>
        <name>ATP</name>
        <dbReference type="ChEBI" id="CHEBI:30616"/>
    </ligand>
</feature>
<feature type="binding site" evidence="11">
    <location>
        <position position="118"/>
    </location>
    <ligand>
        <name>ATP</name>
        <dbReference type="ChEBI" id="CHEBI:30616"/>
    </ligand>
</feature>
<reference evidence="12" key="2">
    <citation type="submission" date="2020-09" db="EMBL/GenBank/DDBJ databases">
        <authorList>
            <person name="Sun Q."/>
            <person name="Sedlacek I."/>
        </authorList>
    </citation>
    <scope>NUCLEOTIDE SEQUENCE</scope>
    <source>
        <strain evidence="12">CCM 8433</strain>
    </source>
</reference>
<keyword evidence="8 11" id="KW-0067">ATP-binding</keyword>
<evidence type="ECO:0000256" key="3">
    <source>
        <dbReference type="ARBA" id="ARBA00012154"/>
    </source>
</evidence>
<dbReference type="Proteomes" id="UP000622610">
    <property type="component" value="Unassembled WGS sequence"/>
</dbReference>
<dbReference type="GO" id="GO:0009073">
    <property type="term" value="P:aromatic amino acid family biosynthetic process"/>
    <property type="evidence" value="ECO:0007669"/>
    <property type="project" value="UniProtKB-KW"/>
</dbReference>
<dbReference type="GO" id="GO:0005524">
    <property type="term" value="F:ATP binding"/>
    <property type="evidence" value="ECO:0007669"/>
    <property type="project" value="UniProtKB-UniRule"/>
</dbReference>
<evidence type="ECO:0000256" key="8">
    <source>
        <dbReference type="ARBA" id="ARBA00022840"/>
    </source>
</evidence>
<keyword evidence="13" id="KW-1185">Reference proteome</keyword>
<keyword evidence="5 11" id="KW-0808">Transferase</keyword>
<evidence type="ECO:0000256" key="9">
    <source>
        <dbReference type="ARBA" id="ARBA00023141"/>
    </source>
</evidence>
<keyword evidence="9 11" id="KW-0057">Aromatic amino acid biosynthesis</keyword>
<organism evidence="12 13">
    <name type="scientific">Enterococcus alcedinis</name>
    <dbReference type="NCBI Taxonomy" id="1274384"/>
    <lineage>
        <taxon>Bacteria</taxon>
        <taxon>Bacillati</taxon>
        <taxon>Bacillota</taxon>
        <taxon>Bacilli</taxon>
        <taxon>Lactobacillales</taxon>
        <taxon>Enterococcaceae</taxon>
        <taxon>Enterococcus</taxon>
    </lineage>
</organism>
<proteinExistence type="inferred from homology"/>
<comment type="caution">
    <text evidence="11">Lacks conserved residue(s) required for the propagation of feature annotation.</text>
</comment>
<dbReference type="GO" id="GO:0004765">
    <property type="term" value="F:shikimate kinase activity"/>
    <property type="evidence" value="ECO:0007669"/>
    <property type="project" value="UniProtKB-UniRule"/>
</dbReference>
<evidence type="ECO:0000313" key="13">
    <source>
        <dbReference type="Proteomes" id="UP000622610"/>
    </source>
</evidence>
<dbReference type="RefSeq" id="WP_188366637.1">
    <property type="nucleotide sequence ID" value="NZ_BMDT01000001.1"/>
</dbReference>
<keyword evidence="11" id="KW-0460">Magnesium</keyword>
<evidence type="ECO:0000256" key="4">
    <source>
        <dbReference type="ARBA" id="ARBA00022605"/>
    </source>
</evidence>
<dbReference type="PANTHER" id="PTHR21087">
    <property type="entry name" value="SHIKIMATE KINASE"/>
    <property type="match status" value="1"/>
</dbReference>
<dbReference type="PROSITE" id="PS01128">
    <property type="entry name" value="SHIKIMATE_KINASE"/>
    <property type="match status" value="1"/>
</dbReference>
<evidence type="ECO:0000256" key="7">
    <source>
        <dbReference type="ARBA" id="ARBA00022777"/>
    </source>
</evidence>
<dbReference type="PRINTS" id="PR01100">
    <property type="entry name" value="SHIKIMTKNASE"/>
</dbReference>
<comment type="subunit">
    <text evidence="11">Monomer.</text>
</comment>
<dbReference type="AlphaFoldDB" id="A0A917JDT0"/>